<organism evidence="1">
    <name type="scientific">Solanum chacoense</name>
    <name type="common">Chaco potato</name>
    <dbReference type="NCBI Taxonomy" id="4108"/>
    <lineage>
        <taxon>Eukaryota</taxon>
        <taxon>Viridiplantae</taxon>
        <taxon>Streptophyta</taxon>
        <taxon>Embryophyta</taxon>
        <taxon>Tracheophyta</taxon>
        <taxon>Spermatophyta</taxon>
        <taxon>Magnoliopsida</taxon>
        <taxon>eudicotyledons</taxon>
        <taxon>Gunneridae</taxon>
        <taxon>Pentapetalae</taxon>
        <taxon>asterids</taxon>
        <taxon>lamiids</taxon>
        <taxon>Solanales</taxon>
        <taxon>Solanaceae</taxon>
        <taxon>Solanoideae</taxon>
        <taxon>Solaneae</taxon>
        <taxon>Solanum</taxon>
    </lineage>
</organism>
<evidence type="ECO:0000313" key="1">
    <source>
        <dbReference type="EMBL" id="JAP14485.1"/>
    </source>
</evidence>
<accession>A0A0V0H256</accession>
<dbReference type="AlphaFoldDB" id="A0A0V0H256"/>
<sequence length="61" mass="6889">LTPNLIVSPSKIGGVIDERIPSPSIILQANFIEWFDYVWVSLNITQILTSLLRTKGLLYQC</sequence>
<proteinExistence type="predicted"/>
<reference evidence="1" key="1">
    <citation type="submission" date="2015-12" db="EMBL/GenBank/DDBJ databases">
        <title>Gene expression during late stages of embryo sac development: a critical building block for successful pollen-pistil interactions.</title>
        <authorList>
            <person name="Liu Y."/>
            <person name="Joly V."/>
            <person name="Sabar M."/>
            <person name="Matton D.P."/>
        </authorList>
    </citation>
    <scope>NUCLEOTIDE SEQUENCE</scope>
</reference>
<name>A0A0V0H256_SOLCH</name>
<dbReference type="EMBL" id="GEDG01026499">
    <property type="protein sequence ID" value="JAP14485.1"/>
    <property type="molecule type" value="Transcribed_RNA"/>
</dbReference>
<feature type="non-terminal residue" evidence="1">
    <location>
        <position position="1"/>
    </location>
</feature>
<protein>
    <submittedName>
        <fullName evidence="1">Putative ovule protein</fullName>
    </submittedName>
</protein>